<dbReference type="EMBL" id="FOCT01000001">
    <property type="protein sequence ID" value="SEM88583.1"/>
    <property type="molecule type" value="Genomic_DNA"/>
</dbReference>
<sequence>MDEGRWRFLVRLGMEPPFRILVRALLKQFNVSVKTRSLWELSKRPAYLLGVLTAAEQALKQKVPEISVIEFGVAGGNGLVTLQREAEAVERETGIGIKVYGFDAGSQGLPAFIGDYRDHPDAWKPGDYAMDEPRLRSFLTDRTTFILGNVRDTVPRFFEEFRPPPIGFASFDLDLYSSTCEALQIFRNPDMKMLWQVPLYFDDIEFLFNHKFAGVLLAIDEFNEQSSRVKIDRWYGVSGGRPFPERSFLEKLYVAHDLEAISQVSLTRDAAVLPLKD</sequence>
<evidence type="ECO:0000313" key="1">
    <source>
        <dbReference type="EMBL" id="SEM88583.1"/>
    </source>
</evidence>
<organism evidence="1 2">
    <name type="scientific">Nitrosospira multiformis</name>
    <dbReference type="NCBI Taxonomy" id="1231"/>
    <lineage>
        <taxon>Bacteria</taxon>
        <taxon>Pseudomonadati</taxon>
        <taxon>Pseudomonadota</taxon>
        <taxon>Betaproteobacteria</taxon>
        <taxon>Nitrosomonadales</taxon>
        <taxon>Nitrosomonadaceae</taxon>
        <taxon>Nitrosospira</taxon>
    </lineage>
</organism>
<evidence type="ECO:0000313" key="2">
    <source>
        <dbReference type="Proteomes" id="UP000183898"/>
    </source>
</evidence>
<protein>
    <recommendedName>
        <fullName evidence="3">Class I SAM-dependent methyltransferase</fullName>
    </recommendedName>
</protein>
<dbReference type="Proteomes" id="UP000183898">
    <property type="component" value="Unassembled WGS sequence"/>
</dbReference>
<gene>
    <name evidence="1" type="ORF">SAMN05216404_101417</name>
</gene>
<proteinExistence type="predicted"/>
<reference evidence="1 2" key="1">
    <citation type="submission" date="2016-10" db="EMBL/GenBank/DDBJ databases">
        <authorList>
            <person name="de Groot N.N."/>
        </authorList>
    </citation>
    <scope>NUCLEOTIDE SEQUENCE [LARGE SCALE GENOMIC DNA]</scope>
    <source>
        <strain evidence="1 2">Nl18</strain>
    </source>
</reference>
<dbReference type="InterPro" id="IPR029063">
    <property type="entry name" value="SAM-dependent_MTases_sf"/>
</dbReference>
<dbReference type="Gene3D" id="3.40.50.150">
    <property type="entry name" value="Vaccinia Virus protein VP39"/>
    <property type="match status" value="1"/>
</dbReference>
<accession>A0A1H8C0L6</accession>
<evidence type="ECO:0008006" key="3">
    <source>
        <dbReference type="Google" id="ProtNLM"/>
    </source>
</evidence>
<dbReference type="AlphaFoldDB" id="A0A1H8C0L6"/>
<name>A0A1H8C0L6_9PROT</name>